<dbReference type="EMBL" id="VCEI01000028">
    <property type="protein sequence ID" value="TLU90307.1"/>
    <property type="molecule type" value="Genomic_DNA"/>
</dbReference>
<proteinExistence type="predicted"/>
<dbReference type="PANTHER" id="PTHR42754">
    <property type="entry name" value="ENDOGLUCANASE"/>
    <property type="match status" value="1"/>
</dbReference>
<feature type="region of interest" description="Disordered" evidence="1">
    <location>
        <begin position="642"/>
        <end position="662"/>
    </location>
</feature>
<protein>
    <submittedName>
        <fullName evidence="4">T9SS type A sorting domain-containing protein</fullName>
    </submittedName>
</protein>
<gene>
    <name evidence="4" type="ORF">FEM55_17215</name>
</gene>
<evidence type="ECO:0000259" key="3">
    <source>
        <dbReference type="Pfam" id="PF18962"/>
    </source>
</evidence>
<accession>A0A5R9K877</accession>
<dbReference type="Proteomes" id="UP000309788">
    <property type="component" value="Unassembled WGS sequence"/>
</dbReference>
<sequence length="1161" mass="126311">MKKFLLSFYLIIPCLGLSLSLFAQPAILSDKVISPPRSLYYFFTQQTSDGGYITGRSEEENAGGLKSENSKGSLDYWVIKYSASGKKQWDKTIGGGQADFLGAFIQTADGGYLLAGESHSGISGDKTGAIVNGSDYWIVKLSANGTIEWDKTIGSLDDDSGIVDINQTSDGGYVMLVNSGSLKGGDKSQDGKGSYDAWLIKLSQDGKKEWDKSFGSSGEDIFSALVQDNDGNYVIACTSDAEVSGDKTQKSRGSLDYWVIKVSPNGTKLWDKTLGGDREDKLSCLALTADGGYLVGGTSNSSNSSDKTESSPGFNKNADYWIVKLSASGKKEWDKPVGSFGDESLASAEQTSDGGYILGGVSATAVSRDKTEPGRGLLDYWVVKLRADRTKLWDKTIGGNRDDNLSSVHQENDGSYTLTGSSFSEKSGDKTQPHQYERATWIVRLGSDALLTALTGFAAANEGKTARLNWSTALGTEIMGFEIEHSMDLRNWIKVGAVNAKSENQDSISYQFTHNDPLSGDRNWYRLKIISKQLEPVYSPARDLFFPGSSTAEIEWDKTFGGTADDRMTIIKQTTDGGYIMGGSSYSPRSGDKSSETRGRMDYWIVKTKADGTKEWDKTFGGNGDDNLVCIQQTLDGGYILGGSSQSQAGGDKTEKSKSDSIPGYLPDDFWVVKIDANGTKQWDRTIGGNSADVLAEVLQTSDGSYILGGTSSSFISGDKTSDPRGDSLYGSRDYWIVKLATDGKKQWDKTIGSSSEDFLFSMAPTADDGFVLGGTSGSYPDWDKTDYNGATSNCWIVKIKADGTKEWDKVLGNGISFKVIQQTADLGYIIGGTSNYNAGYEKTEDSKGANDFWIVKLSADRLVEWDKTVGTARGDEFKSLQQTADGGYILGGMNAAADRGDSSTVEGYDYWTVKLRADGSIEWDKYILANGFWDVISTVLQTSDGGYMIGGTSASGIGEDKSEASRIGNDYWIVKLSGDQPPLPVTLTTFSAVKEKTTVLLSWQTASESKSNRFEVQHSLDGKSWRTLAMVNAKGESMDVVNYQYVHQSPEPGTENLYRLKMIDADETYSFSKITSVVFEGNIELSIYPNPVSEILNINIVNWKEVSNVQLLNMDLVSVYDSESTPVQTINIKKLVIGFYFVKLTKTNGTSLIRKIVIGR</sequence>
<evidence type="ECO:0000313" key="4">
    <source>
        <dbReference type="EMBL" id="TLU90307.1"/>
    </source>
</evidence>
<name>A0A5R9K877_9BACT</name>
<reference evidence="4 5" key="1">
    <citation type="submission" date="2019-05" db="EMBL/GenBank/DDBJ databases">
        <authorList>
            <person name="Qu J.-H."/>
        </authorList>
    </citation>
    <scope>NUCLEOTIDE SEQUENCE [LARGE SCALE GENOMIC DNA]</scope>
    <source>
        <strain evidence="4 5">Z12</strain>
    </source>
</reference>
<feature type="domain" description="Secretion system C-terminal sorting" evidence="3">
    <location>
        <begin position="1088"/>
        <end position="1159"/>
    </location>
</feature>
<evidence type="ECO:0000313" key="5">
    <source>
        <dbReference type="Proteomes" id="UP000309788"/>
    </source>
</evidence>
<feature type="compositionally biased region" description="Polar residues" evidence="1">
    <location>
        <begin position="405"/>
        <end position="425"/>
    </location>
</feature>
<keyword evidence="2" id="KW-0732">Signal</keyword>
<evidence type="ECO:0000256" key="1">
    <source>
        <dbReference type="SAM" id="MobiDB-lite"/>
    </source>
</evidence>
<dbReference type="Pfam" id="PF18962">
    <property type="entry name" value="Por_Secre_tail"/>
    <property type="match status" value="1"/>
</dbReference>
<feature type="chain" id="PRO_5024278969" evidence="2">
    <location>
        <begin position="24"/>
        <end position="1161"/>
    </location>
</feature>
<dbReference type="InterPro" id="IPR026444">
    <property type="entry name" value="Secre_tail"/>
</dbReference>
<dbReference type="NCBIfam" id="TIGR04183">
    <property type="entry name" value="Por_Secre_tail"/>
    <property type="match status" value="1"/>
</dbReference>
<comment type="caution">
    <text evidence="4">The sequence shown here is derived from an EMBL/GenBank/DDBJ whole genome shotgun (WGS) entry which is preliminary data.</text>
</comment>
<organism evidence="4 5">
    <name type="scientific">Dyadobacter sediminis</name>
    <dbReference type="NCBI Taxonomy" id="1493691"/>
    <lineage>
        <taxon>Bacteria</taxon>
        <taxon>Pseudomonadati</taxon>
        <taxon>Bacteroidota</taxon>
        <taxon>Cytophagia</taxon>
        <taxon>Cytophagales</taxon>
        <taxon>Spirosomataceae</taxon>
        <taxon>Dyadobacter</taxon>
    </lineage>
</organism>
<dbReference type="InterPro" id="IPR013783">
    <property type="entry name" value="Ig-like_fold"/>
</dbReference>
<dbReference type="PANTHER" id="PTHR42754:SF1">
    <property type="entry name" value="LIPOPROTEIN"/>
    <property type="match status" value="1"/>
</dbReference>
<feature type="region of interest" description="Disordered" evidence="1">
    <location>
        <begin position="401"/>
        <end position="431"/>
    </location>
</feature>
<evidence type="ECO:0000256" key="2">
    <source>
        <dbReference type="SAM" id="SignalP"/>
    </source>
</evidence>
<feature type="signal peptide" evidence="2">
    <location>
        <begin position="1"/>
        <end position="23"/>
    </location>
</feature>
<dbReference type="AlphaFoldDB" id="A0A5R9K877"/>
<keyword evidence="5" id="KW-1185">Reference proteome</keyword>
<dbReference type="OrthoDB" id="1523346at2"/>
<dbReference type="RefSeq" id="WP_138282642.1">
    <property type="nucleotide sequence ID" value="NZ_BMGE01000005.1"/>
</dbReference>
<dbReference type="Gene3D" id="2.60.40.10">
    <property type="entry name" value="Immunoglobulins"/>
    <property type="match status" value="1"/>
</dbReference>